<dbReference type="InterPro" id="IPR013320">
    <property type="entry name" value="ConA-like_dom_sf"/>
</dbReference>
<feature type="domain" description="Ig-like" evidence="10">
    <location>
        <begin position="150"/>
        <end position="238"/>
    </location>
</feature>
<dbReference type="Pfam" id="PF13765">
    <property type="entry name" value="PRY"/>
    <property type="match status" value="1"/>
</dbReference>
<dbReference type="InParanoid" id="W5MUN5"/>
<dbReference type="InterPro" id="IPR003599">
    <property type="entry name" value="Ig_sub"/>
</dbReference>
<protein>
    <recommendedName>
        <fullName evidence="13">Butyrophilin subfamily 1 member A1</fullName>
    </recommendedName>
</protein>
<dbReference type="SMART" id="SM00409">
    <property type="entry name" value="IG"/>
    <property type="match status" value="1"/>
</dbReference>
<dbReference type="PANTHER" id="PTHR24100">
    <property type="entry name" value="BUTYROPHILIN"/>
    <property type="match status" value="1"/>
</dbReference>
<dbReference type="InterPro" id="IPR001870">
    <property type="entry name" value="B30.2/SPRY"/>
</dbReference>
<feature type="transmembrane region" description="Helical" evidence="8">
    <location>
        <begin position="248"/>
        <end position="270"/>
    </location>
</feature>
<evidence type="ECO:0000256" key="1">
    <source>
        <dbReference type="ARBA" id="ARBA00004479"/>
    </source>
</evidence>
<dbReference type="OMA" id="WRRMEIN"/>
<dbReference type="GO" id="GO:0050852">
    <property type="term" value="P:T cell receptor signaling pathway"/>
    <property type="evidence" value="ECO:0000318"/>
    <property type="project" value="GO_Central"/>
</dbReference>
<dbReference type="GeneTree" id="ENSGT01120000271914"/>
<evidence type="ECO:0000256" key="6">
    <source>
        <dbReference type="ARBA" id="ARBA00023136"/>
    </source>
</evidence>
<feature type="domain" description="Ig-like" evidence="10">
    <location>
        <begin position="28"/>
        <end position="142"/>
    </location>
</feature>
<keyword evidence="12" id="KW-1185">Reference proteome</keyword>
<dbReference type="GO" id="GO:0009897">
    <property type="term" value="C:external side of plasma membrane"/>
    <property type="evidence" value="ECO:0000318"/>
    <property type="project" value="GO_Central"/>
</dbReference>
<dbReference type="STRING" id="7918.ENSLOCP00000012094"/>
<dbReference type="HOGENOM" id="CLU_013137_22_2_1"/>
<dbReference type="InterPro" id="IPR006574">
    <property type="entry name" value="PRY"/>
</dbReference>
<dbReference type="InterPro" id="IPR050504">
    <property type="entry name" value="IgSF_BTN/MOG"/>
</dbReference>
<dbReference type="InterPro" id="IPR043136">
    <property type="entry name" value="B30.2/SPRY_sf"/>
</dbReference>
<dbReference type="GO" id="GO:0005102">
    <property type="term" value="F:signaling receptor binding"/>
    <property type="evidence" value="ECO:0000318"/>
    <property type="project" value="GO_Central"/>
</dbReference>
<dbReference type="PROSITE" id="PS50188">
    <property type="entry name" value="B302_SPRY"/>
    <property type="match status" value="1"/>
</dbReference>
<dbReference type="GO" id="GO:0001817">
    <property type="term" value="P:regulation of cytokine production"/>
    <property type="evidence" value="ECO:0000318"/>
    <property type="project" value="GO_Central"/>
</dbReference>
<dbReference type="InterPro" id="IPR003879">
    <property type="entry name" value="Butyrophylin_SPRY"/>
</dbReference>
<name>W5MUN5_LEPOC</name>
<dbReference type="PANTHER" id="PTHR24100:SF130">
    <property type="entry name" value="BUTYROPHILIN-LIKE PROTEIN 9"/>
    <property type="match status" value="1"/>
</dbReference>
<dbReference type="InterPro" id="IPR007110">
    <property type="entry name" value="Ig-like_dom"/>
</dbReference>
<dbReference type="Gene3D" id="2.60.120.920">
    <property type="match status" value="1"/>
</dbReference>
<dbReference type="Bgee" id="ENSLOCG00000009891">
    <property type="expression patterns" value="Expressed in pharyngeal gill and 7 other cell types or tissues"/>
</dbReference>
<dbReference type="InterPro" id="IPR013106">
    <property type="entry name" value="Ig_V-set"/>
</dbReference>
<sequence>LVLEMAMSYTIIKYYVLQLLHQMFVSRSEMFQVLGPVDPVVVFPGEDAVLPCYLSPDISTGDLEIKWFREDYRTAVCLYQYGSYNFEKQNPSYSGRAELFPEELPRGNMSLKLKDVRRSDHGKYKCVVESAEHYEDALIDLSIRALGSQPSVSLHSSGGAEDQLLCRSEGWFPEPAVIWTDRDGNDVTSLSNTTVEKDSLGLLNVRSYIPVTQESNIFSCLIRSVLPEPDCGSQLHISGDIFHGPSGWMVTLFLTIAVTVAALAFLVIQWRRMEINTVMMKPSKYTVCTVKEVGLTAACNELEFNQSYFSVVQRCAFIKKVKRAIIYSSWPLMPLITADVILDPDTANPALILSADRKRLRKGEKQDLPGNPQRFDYWSCVLSREGFTLGRHYWEVEVNDDWIIGVTRESATRKGGINFTPRGGYWGLCSGYSGFCALTDPVTRLQRSGLHRKVGVCVDIEERQVSFYTVESRAHIYTFNDMDFNQGEKVYPVFR</sequence>
<dbReference type="Proteomes" id="UP000018468">
    <property type="component" value="Linkage group LG14"/>
</dbReference>
<dbReference type="SUPFAM" id="SSF49899">
    <property type="entry name" value="Concanavalin A-like lectins/glucanases"/>
    <property type="match status" value="1"/>
</dbReference>
<comment type="subcellular location">
    <subcellularLocation>
        <location evidence="1">Membrane</location>
        <topology evidence="1">Single-pass type I membrane protein</topology>
    </subcellularLocation>
</comment>
<dbReference type="FunFam" id="2.60.40.10:FF:000088">
    <property type="entry name" value="Butyrophilin subfamily 1 member A1"/>
    <property type="match status" value="1"/>
</dbReference>
<dbReference type="PROSITE" id="PS50835">
    <property type="entry name" value="IG_LIKE"/>
    <property type="match status" value="2"/>
</dbReference>
<proteinExistence type="inferred from homology"/>
<dbReference type="InterPro" id="IPR053896">
    <property type="entry name" value="BTN3A2-like_Ig-C"/>
</dbReference>
<evidence type="ECO:0000256" key="2">
    <source>
        <dbReference type="ARBA" id="ARBA00007591"/>
    </source>
</evidence>
<dbReference type="SMART" id="SM00449">
    <property type="entry name" value="SPRY"/>
    <property type="match status" value="1"/>
</dbReference>
<dbReference type="InterPro" id="IPR003877">
    <property type="entry name" value="SPRY_dom"/>
</dbReference>
<organism evidence="11 12">
    <name type="scientific">Lepisosteus oculatus</name>
    <name type="common">Spotted gar</name>
    <dbReference type="NCBI Taxonomy" id="7918"/>
    <lineage>
        <taxon>Eukaryota</taxon>
        <taxon>Metazoa</taxon>
        <taxon>Chordata</taxon>
        <taxon>Craniata</taxon>
        <taxon>Vertebrata</taxon>
        <taxon>Euteleostomi</taxon>
        <taxon>Actinopterygii</taxon>
        <taxon>Neopterygii</taxon>
        <taxon>Holostei</taxon>
        <taxon>Semionotiformes</taxon>
        <taxon>Lepisosteidae</taxon>
        <taxon>Lepisosteus</taxon>
    </lineage>
</organism>
<dbReference type="SUPFAM" id="SSF48726">
    <property type="entry name" value="Immunoglobulin"/>
    <property type="match status" value="2"/>
</dbReference>
<keyword evidence="4" id="KW-0732">Signal</keyword>
<keyword evidence="7" id="KW-0393">Immunoglobulin domain</keyword>
<evidence type="ECO:0000256" key="5">
    <source>
        <dbReference type="ARBA" id="ARBA00022989"/>
    </source>
</evidence>
<dbReference type="InterPro" id="IPR013783">
    <property type="entry name" value="Ig-like_fold"/>
</dbReference>
<keyword evidence="3 8" id="KW-0812">Transmembrane</keyword>
<dbReference type="Pfam" id="PF00622">
    <property type="entry name" value="SPRY"/>
    <property type="match status" value="1"/>
</dbReference>
<dbReference type="InterPro" id="IPR036179">
    <property type="entry name" value="Ig-like_dom_sf"/>
</dbReference>
<evidence type="ECO:0008006" key="13">
    <source>
        <dbReference type="Google" id="ProtNLM"/>
    </source>
</evidence>
<reference evidence="11" key="2">
    <citation type="submission" date="2025-08" db="UniProtKB">
        <authorList>
            <consortium name="Ensembl"/>
        </authorList>
    </citation>
    <scope>IDENTIFICATION</scope>
</reference>
<reference evidence="11" key="3">
    <citation type="submission" date="2025-09" db="UniProtKB">
        <authorList>
            <consortium name="Ensembl"/>
        </authorList>
    </citation>
    <scope>IDENTIFICATION</scope>
</reference>
<dbReference type="Pfam" id="PF07686">
    <property type="entry name" value="V-set"/>
    <property type="match status" value="1"/>
</dbReference>
<comment type="similarity">
    <text evidence="2">Belongs to the immunoglobulin superfamily. BTN/MOG family.</text>
</comment>
<evidence type="ECO:0000256" key="8">
    <source>
        <dbReference type="SAM" id="Phobius"/>
    </source>
</evidence>
<dbReference type="EMBL" id="AHAT01012861">
    <property type="status" value="NOT_ANNOTATED_CDS"/>
    <property type="molecule type" value="Genomic_DNA"/>
</dbReference>
<dbReference type="SMART" id="SM00589">
    <property type="entry name" value="PRY"/>
    <property type="match status" value="1"/>
</dbReference>
<reference evidence="12" key="1">
    <citation type="submission" date="2011-12" db="EMBL/GenBank/DDBJ databases">
        <title>The Draft Genome of Lepisosteus oculatus.</title>
        <authorList>
            <consortium name="The Broad Institute Genome Assembly &amp; Analysis Group"/>
            <consortium name="Computational R&amp;D Group"/>
            <consortium name="and Sequencing Platform"/>
            <person name="Di Palma F."/>
            <person name="Alfoldi J."/>
            <person name="Johnson J."/>
            <person name="Berlin A."/>
            <person name="Gnerre S."/>
            <person name="Jaffe D."/>
            <person name="MacCallum I."/>
            <person name="Young S."/>
            <person name="Walker B.J."/>
            <person name="Lander E.S."/>
            <person name="Lindblad-Toh K."/>
        </authorList>
    </citation>
    <scope>NUCLEOTIDE SEQUENCE [LARGE SCALE GENOMIC DNA]</scope>
</reference>
<keyword evidence="6 8" id="KW-0472">Membrane</keyword>
<dbReference type="CDD" id="cd13733">
    <property type="entry name" value="SPRY_PRY_C-I_1"/>
    <property type="match status" value="1"/>
</dbReference>
<evidence type="ECO:0000313" key="11">
    <source>
        <dbReference type="Ensembl" id="ENSLOCP00000012094.1"/>
    </source>
</evidence>
<feature type="domain" description="B30.2/SPRY" evidence="9">
    <location>
        <begin position="320"/>
        <end position="495"/>
    </location>
</feature>
<dbReference type="PRINTS" id="PR01407">
    <property type="entry name" value="BUTYPHLNCDUF"/>
</dbReference>
<dbReference type="Pfam" id="PF22705">
    <property type="entry name" value="C2-set_3"/>
    <property type="match status" value="1"/>
</dbReference>
<evidence type="ECO:0000256" key="3">
    <source>
        <dbReference type="ARBA" id="ARBA00022692"/>
    </source>
</evidence>
<dbReference type="Ensembl" id="ENSLOCT00000012115.1">
    <property type="protein sequence ID" value="ENSLOCP00000012094.1"/>
    <property type="gene ID" value="ENSLOCG00000009891.1"/>
</dbReference>
<dbReference type="eggNOG" id="ENOG502QSRZ">
    <property type="taxonomic scope" value="Eukaryota"/>
</dbReference>
<dbReference type="AlphaFoldDB" id="W5MUN5"/>
<evidence type="ECO:0000313" key="12">
    <source>
        <dbReference type="Proteomes" id="UP000018468"/>
    </source>
</evidence>
<evidence type="ECO:0000259" key="10">
    <source>
        <dbReference type="PROSITE" id="PS50835"/>
    </source>
</evidence>
<dbReference type="SMART" id="SM00406">
    <property type="entry name" value="IGv"/>
    <property type="match status" value="1"/>
</dbReference>
<dbReference type="FunFam" id="2.60.120.920:FF:000080">
    <property type="entry name" value="Uncharacterized protein"/>
    <property type="match status" value="1"/>
</dbReference>
<evidence type="ECO:0000256" key="4">
    <source>
        <dbReference type="ARBA" id="ARBA00022729"/>
    </source>
</evidence>
<dbReference type="FunFam" id="2.60.40.10:FF:002490">
    <property type="entry name" value="Uncharacterized protein"/>
    <property type="match status" value="1"/>
</dbReference>
<accession>W5MUN5</accession>
<evidence type="ECO:0000256" key="7">
    <source>
        <dbReference type="ARBA" id="ARBA00023319"/>
    </source>
</evidence>
<keyword evidence="5 8" id="KW-1133">Transmembrane helix</keyword>
<evidence type="ECO:0000259" key="9">
    <source>
        <dbReference type="PROSITE" id="PS50188"/>
    </source>
</evidence>
<dbReference type="Gene3D" id="2.60.40.10">
    <property type="entry name" value="Immunoglobulins"/>
    <property type="match status" value="2"/>
</dbReference>